<feature type="chain" id="PRO_5030566120" description="Bifunctional inhibitor/plant lipid transfer protein/seed storage helical domain-containing protein" evidence="1">
    <location>
        <begin position="26"/>
        <end position="140"/>
    </location>
</feature>
<dbReference type="Pfam" id="PF14547">
    <property type="entry name" value="Hydrophob_seed"/>
    <property type="match status" value="1"/>
</dbReference>
<dbReference type="KEGG" id="cqi:110732250"/>
<name>A0A803L6K4_CHEQI</name>
<sequence length="140" mass="14326">MKCKSSTIAILFLSLNLLSCNLVQSCYLCGQPNTPNVPNPNNPGIGSGGGSSRGGHCPRDALKLGICANVLNGPVSAVIGTPPTHPCCSVIAGLLDLEAAICLCTAIKANILGINLNIPITLNLLINVCGKKTPTDFQCA</sequence>
<dbReference type="EnsemblPlants" id="AUR62007493-RA">
    <property type="protein sequence ID" value="AUR62007493-RA:cds"/>
    <property type="gene ID" value="AUR62007493"/>
</dbReference>
<dbReference type="AlphaFoldDB" id="A0A803L6K4"/>
<dbReference type="InterPro" id="IPR016140">
    <property type="entry name" value="Bifunc_inhib/LTP/seed_store"/>
</dbReference>
<dbReference type="GeneID" id="110732250"/>
<dbReference type="PROSITE" id="PS51257">
    <property type="entry name" value="PROKAR_LIPOPROTEIN"/>
    <property type="match status" value="1"/>
</dbReference>
<dbReference type="OMA" id="PRTCPIN"/>
<evidence type="ECO:0000313" key="3">
    <source>
        <dbReference type="EnsemblPlants" id="AUR62007493-RA:cds"/>
    </source>
</evidence>
<accession>A0A803L6K4</accession>
<keyword evidence="4" id="KW-1185">Reference proteome</keyword>
<dbReference type="RefSeq" id="XP_021767856.1">
    <property type="nucleotide sequence ID" value="XM_021912164.1"/>
</dbReference>
<feature type="domain" description="Bifunctional inhibitor/plant lipid transfer protein/seed storage helical" evidence="2">
    <location>
        <begin position="57"/>
        <end position="139"/>
    </location>
</feature>
<dbReference type="InterPro" id="IPR036312">
    <property type="entry name" value="Bifun_inhib/LTP/seed_sf"/>
</dbReference>
<dbReference type="InterPro" id="IPR027923">
    <property type="entry name" value="Hydrophob_seed_dom"/>
</dbReference>
<dbReference type="SUPFAM" id="SSF47699">
    <property type="entry name" value="Bifunctional inhibitor/lipid-transfer protein/seed storage 2S albumin"/>
    <property type="match status" value="1"/>
</dbReference>
<gene>
    <name evidence="3" type="primary">LOC110732250</name>
</gene>
<reference evidence="3" key="1">
    <citation type="journal article" date="2017" name="Nature">
        <title>The genome of Chenopodium quinoa.</title>
        <authorList>
            <person name="Jarvis D.E."/>
            <person name="Ho Y.S."/>
            <person name="Lightfoot D.J."/>
            <person name="Schmoeckel S.M."/>
            <person name="Li B."/>
            <person name="Borm T.J.A."/>
            <person name="Ohyanagi H."/>
            <person name="Mineta K."/>
            <person name="Michell C.T."/>
            <person name="Saber N."/>
            <person name="Kharbatia N.M."/>
            <person name="Rupper R.R."/>
            <person name="Sharp A.R."/>
            <person name="Dally N."/>
            <person name="Boughton B.A."/>
            <person name="Woo Y.H."/>
            <person name="Gao G."/>
            <person name="Schijlen E.G.W.M."/>
            <person name="Guo X."/>
            <person name="Momin A.A."/>
            <person name="Negrao S."/>
            <person name="Al-Babili S."/>
            <person name="Gehring C."/>
            <person name="Roessner U."/>
            <person name="Jung C."/>
            <person name="Murphy K."/>
            <person name="Arold S.T."/>
            <person name="Gojobori T."/>
            <person name="van der Linden C.G."/>
            <person name="van Loo E.N."/>
            <person name="Jellen E.N."/>
            <person name="Maughan P.J."/>
            <person name="Tester M."/>
        </authorList>
    </citation>
    <scope>NUCLEOTIDE SEQUENCE [LARGE SCALE GENOMIC DNA]</scope>
    <source>
        <strain evidence="3">cv. PI 614886</strain>
    </source>
</reference>
<dbReference type="OrthoDB" id="696558at2759"/>
<evidence type="ECO:0000313" key="4">
    <source>
        <dbReference type="Proteomes" id="UP000596660"/>
    </source>
</evidence>
<feature type="signal peptide" evidence="1">
    <location>
        <begin position="1"/>
        <end position="25"/>
    </location>
</feature>
<proteinExistence type="predicted"/>
<reference evidence="3" key="2">
    <citation type="submission" date="2021-03" db="UniProtKB">
        <authorList>
            <consortium name="EnsemblPlants"/>
        </authorList>
    </citation>
    <scope>IDENTIFICATION</scope>
</reference>
<keyword evidence="1" id="KW-0732">Signal</keyword>
<dbReference type="SMR" id="A0A803L6K4"/>
<dbReference type="InterPro" id="IPR051636">
    <property type="entry name" value="Plant_LTP/defense-related"/>
</dbReference>
<dbReference type="SMART" id="SM00499">
    <property type="entry name" value="AAI"/>
    <property type="match status" value="1"/>
</dbReference>
<dbReference type="Gene3D" id="1.10.110.10">
    <property type="entry name" value="Plant lipid-transfer and hydrophobic proteins"/>
    <property type="match status" value="1"/>
</dbReference>
<dbReference type="CDD" id="cd01958">
    <property type="entry name" value="HPS_like"/>
    <property type="match status" value="1"/>
</dbReference>
<dbReference type="Proteomes" id="UP000596660">
    <property type="component" value="Unplaced"/>
</dbReference>
<dbReference type="Gramene" id="AUR62007493-RA">
    <property type="protein sequence ID" value="AUR62007493-RA:cds"/>
    <property type="gene ID" value="AUR62007493"/>
</dbReference>
<evidence type="ECO:0000256" key="1">
    <source>
        <dbReference type="SAM" id="SignalP"/>
    </source>
</evidence>
<organism evidence="3 4">
    <name type="scientific">Chenopodium quinoa</name>
    <name type="common">Quinoa</name>
    <dbReference type="NCBI Taxonomy" id="63459"/>
    <lineage>
        <taxon>Eukaryota</taxon>
        <taxon>Viridiplantae</taxon>
        <taxon>Streptophyta</taxon>
        <taxon>Embryophyta</taxon>
        <taxon>Tracheophyta</taxon>
        <taxon>Spermatophyta</taxon>
        <taxon>Magnoliopsida</taxon>
        <taxon>eudicotyledons</taxon>
        <taxon>Gunneridae</taxon>
        <taxon>Pentapetalae</taxon>
        <taxon>Caryophyllales</taxon>
        <taxon>Chenopodiaceae</taxon>
        <taxon>Chenopodioideae</taxon>
        <taxon>Atripliceae</taxon>
        <taxon>Chenopodium</taxon>
    </lineage>
</organism>
<evidence type="ECO:0000259" key="2">
    <source>
        <dbReference type="SMART" id="SM00499"/>
    </source>
</evidence>
<protein>
    <recommendedName>
        <fullName evidence="2">Bifunctional inhibitor/plant lipid transfer protein/seed storage helical domain-containing protein</fullName>
    </recommendedName>
</protein>
<dbReference type="PANTHER" id="PTHR31731">
    <property type="match status" value="1"/>
</dbReference>